<evidence type="ECO:0000313" key="7">
    <source>
        <dbReference type="Proteomes" id="UP000664859"/>
    </source>
</evidence>
<dbReference type="Proteomes" id="UP000664859">
    <property type="component" value="Unassembled WGS sequence"/>
</dbReference>
<comment type="caution">
    <text evidence="6">The sequence shown here is derived from an EMBL/GenBank/DDBJ whole genome shotgun (WGS) entry which is preliminary data.</text>
</comment>
<reference evidence="6" key="1">
    <citation type="submission" date="2021-02" db="EMBL/GenBank/DDBJ databases">
        <title>First Annotated Genome of the Yellow-green Alga Tribonema minus.</title>
        <authorList>
            <person name="Mahan K.M."/>
        </authorList>
    </citation>
    <scope>NUCLEOTIDE SEQUENCE</scope>
    <source>
        <strain evidence="6">UTEX B ZZ1240</strain>
    </source>
</reference>
<sequence>MGGMDDLEGKICCPGKHCSARVGTYKWTGSQCSCGTWITPAIQIPKSKVDEKLKLNLSDAQVEEALHLKFVDVSHPPPTTTRSPPASPTAGTESRASDSSDANDGWADAGAGPMDRPPMAATPVS</sequence>
<protein>
    <recommendedName>
        <fullName evidence="2">protein-tyrosine-phosphatase</fullName>
        <ecNumber evidence="2">3.1.3.48</ecNumber>
    </recommendedName>
</protein>
<feature type="compositionally biased region" description="Low complexity" evidence="5">
    <location>
        <begin position="97"/>
        <end position="112"/>
    </location>
</feature>
<gene>
    <name evidence="6" type="ORF">JKP88DRAFT_229260</name>
</gene>
<evidence type="ECO:0000256" key="3">
    <source>
        <dbReference type="ARBA" id="ARBA00022801"/>
    </source>
</evidence>
<keyword evidence="3" id="KW-0378">Hydrolase</keyword>
<dbReference type="PANTHER" id="PTHR45848:SF4">
    <property type="entry name" value="DUAL SPECIFICITY PROTEIN PHOSPHATASE 12"/>
    <property type="match status" value="1"/>
</dbReference>
<evidence type="ECO:0000256" key="4">
    <source>
        <dbReference type="ARBA" id="ARBA00022912"/>
    </source>
</evidence>
<evidence type="ECO:0000256" key="2">
    <source>
        <dbReference type="ARBA" id="ARBA00013064"/>
    </source>
</evidence>
<dbReference type="PANTHER" id="PTHR45848">
    <property type="entry name" value="DUAL SPECIFICITY PROTEIN PHOSPHATASE 12 FAMILY MEMBER"/>
    <property type="match status" value="1"/>
</dbReference>
<dbReference type="OrthoDB" id="2017893at2759"/>
<evidence type="ECO:0000256" key="5">
    <source>
        <dbReference type="SAM" id="MobiDB-lite"/>
    </source>
</evidence>
<evidence type="ECO:0000313" key="6">
    <source>
        <dbReference type="EMBL" id="KAG5175166.1"/>
    </source>
</evidence>
<evidence type="ECO:0000256" key="1">
    <source>
        <dbReference type="ARBA" id="ARBA00008601"/>
    </source>
</evidence>
<keyword evidence="4" id="KW-0904">Protein phosphatase</keyword>
<dbReference type="EMBL" id="JAFCMP010000553">
    <property type="protein sequence ID" value="KAG5175166.1"/>
    <property type="molecule type" value="Genomic_DNA"/>
</dbReference>
<accession>A0A836C897</accession>
<feature type="compositionally biased region" description="Low complexity" evidence="5">
    <location>
        <begin position="80"/>
        <end position="90"/>
    </location>
</feature>
<dbReference type="GO" id="GO:0004725">
    <property type="term" value="F:protein tyrosine phosphatase activity"/>
    <property type="evidence" value="ECO:0007669"/>
    <property type="project" value="UniProtKB-EC"/>
</dbReference>
<organism evidence="6 7">
    <name type="scientific">Tribonema minus</name>
    <dbReference type="NCBI Taxonomy" id="303371"/>
    <lineage>
        <taxon>Eukaryota</taxon>
        <taxon>Sar</taxon>
        <taxon>Stramenopiles</taxon>
        <taxon>Ochrophyta</taxon>
        <taxon>PX clade</taxon>
        <taxon>Xanthophyceae</taxon>
        <taxon>Tribonematales</taxon>
        <taxon>Tribonemataceae</taxon>
        <taxon>Tribonema</taxon>
    </lineage>
</organism>
<dbReference type="GO" id="GO:0008138">
    <property type="term" value="F:protein tyrosine/serine/threonine phosphatase activity"/>
    <property type="evidence" value="ECO:0007669"/>
    <property type="project" value="TreeGrafter"/>
</dbReference>
<dbReference type="AlphaFoldDB" id="A0A836C897"/>
<feature type="region of interest" description="Disordered" evidence="5">
    <location>
        <begin position="69"/>
        <end position="125"/>
    </location>
</feature>
<keyword evidence="7" id="KW-1185">Reference proteome</keyword>
<dbReference type="EC" id="3.1.3.48" evidence="2"/>
<proteinExistence type="inferred from homology"/>
<name>A0A836C897_9STRA</name>
<comment type="similarity">
    <text evidence="1">Belongs to the protein-tyrosine phosphatase family. Non-receptor class dual specificity subfamily.</text>
</comment>